<sequence>MDKIKIRDVNLLLLIVLMLTFIVKHPYSHILTLIITQAWAGRNDLKLRDFLYLNRPIVSIVLLSMIIGVLLALMNVFNYFYFRFSIESIGEDKFSLSMSTFWFLFSICFFGPLVEELFFRGFLYNFYKKKGILTAVTLSSMFFSIFHFNLHGIIMIFILGVFLALLYEITQCFWIPVLIHCSINAVGTLLLSEPMIGSLNDFLFWLHGDNVWFFRIKLLFVSIMLCIFTILVMFLVMRISGNNIFEGRKIKDLISINKNDDEPLIDKYFISVFIIFIGIIVWALFFMQS</sequence>
<name>A0A1M6DN98_9FIRM</name>
<accession>A0A1M6DN98</accession>
<evidence type="ECO:0000313" key="4">
    <source>
        <dbReference type="Proteomes" id="UP000184442"/>
    </source>
</evidence>
<dbReference type="Pfam" id="PF02517">
    <property type="entry name" value="Rce1-like"/>
    <property type="match status" value="1"/>
</dbReference>
<evidence type="ECO:0000259" key="2">
    <source>
        <dbReference type="Pfam" id="PF02517"/>
    </source>
</evidence>
<dbReference type="GO" id="GO:0080120">
    <property type="term" value="P:CAAX-box protein maturation"/>
    <property type="evidence" value="ECO:0007669"/>
    <property type="project" value="UniProtKB-ARBA"/>
</dbReference>
<feature type="transmembrane region" description="Helical" evidence="1">
    <location>
        <begin position="56"/>
        <end position="82"/>
    </location>
</feature>
<feature type="transmembrane region" description="Helical" evidence="1">
    <location>
        <begin position="173"/>
        <end position="192"/>
    </location>
</feature>
<keyword evidence="1" id="KW-0472">Membrane</keyword>
<keyword evidence="1" id="KW-1133">Transmembrane helix</keyword>
<feature type="transmembrane region" description="Helical" evidence="1">
    <location>
        <begin position="94"/>
        <end position="113"/>
    </location>
</feature>
<dbReference type="GO" id="GO:0006508">
    <property type="term" value="P:proteolysis"/>
    <property type="evidence" value="ECO:0007669"/>
    <property type="project" value="UniProtKB-KW"/>
</dbReference>
<dbReference type="PANTHER" id="PTHR36435:SF1">
    <property type="entry name" value="CAAX AMINO TERMINAL PROTEASE FAMILY PROTEIN"/>
    <property type="match status" value="1"/>
</dbReference>
<reference evidence="3 4" key="1">
    <citation type="submission" date="2016-11" db="EMBL/GenBank/DDBJ databases">
        <authorList>
            <person name="Jaros S."/>
            <person name="Januszkiewicz K."/>
            <person name="Wedrychowicz H."/>
        </authorList>
    </citation>
    <scope>NUCLEOTIDE SEQUENCE [LARGE SCALE GENOMIC DNA]</scope>
    <source>
        <strain evidence="3 4">DSM 19022</strain>
    </source>
</reference>
<organism evidence="3 4">
    <name type="scientific">Lutispora thermophila DSM 19022</name>
    <dbReference type="NCBI Taxonomy" id="1122184"/>
    <lineage>
        <taxon>Bacteria</taxon>
        <taxon>Bacillati</taxon>
        <taxon>Bacillota</taxon>
        <taxon>Clostridia</taxon>
        <taxon>Lutisporales</taxon>
        <taxon>Lutisporaceae</taxon>
        <taxon>Lutispora</taxon>
    </lineage>
</organism>
<evidence type="ECO:0000256" key="1">
    <source>
        <dbReference type="SAM" id="Phobius"/>
    </source>
</evidence>
<dbReference type="GO" id="GO:0004175">
    <property type="term" value="F:endopeptidase activity"/>
    <property type="evidence" value="ECO:0007669"/>
    <property type="project" value="UniProtKB-ARBA"/>
</dbReference>
<dbReference type="InterPro" id="IPR003675">
    <property type="entry name" value="Rce1/LyrA-like_dom"/>
</dbReference>
<keyword evidence="3" id="KW-0378">Hydrolase</keyword>
<feature type="transmembrane region" description="Helical" evidence="1">
    <location>
        <begin position="212"/>
        <end position="236"/>
    </location>
</feature>
<keyword evidence="4" id="KW-1185">Reference proteome</keyword>
<keyword evidence="1" id="KW-0812">Transmembrane</keyword>
<feature type="domain" description="CAAX prenyl protease 2/Lysostaphin resistance protein A-like" evidence="2">
    <location>
        <begin position="99"/>
        <end position="186"/>
    </location>
</feature>
<dbReference type="STRING" id="1122184.SAMN02745176_01199"/>
<dbReference type="RefSeq" id="WP_073025328.1">
    <property type="nucleotide sequence ID" value="NZ_FQZS01000007.1"/>
</dbReference>
<dbReference type="InterPro" id="IPR052710">
    <property type="entry name" value="CAAX_protease"/>
</dbReference>
<feature type="transmembrane region" description="Helical" evidence="1">
    <location>
        <begin position="133"/>
        <end position="166"/>
    </location>
</feature>
<feature type="transmembrane region" description="Helical" evidence="1">
    <location>
        <begin position="268"/>
        <end position="287"/>
    </location>
</feature>
<protein>
    <submittedName>
        <fullName evidence="3">CAAX protease self-immunity</fullName>
    </submittedName>
</protein>
<dbReference type="EMBL" id="FQZS01000007">
    <property type="protein sequence ID" value="SHI74706.1"/>
    <property type="molecule type" value="Genomic_DNA"/>
</dbReference>
<proteinExistence type="predicted"/>
<gene>
    <name evidence="3" type="ORF">SAMN02745176_01199</name>
</gene>
<evidence type="ECO:0000313" key="3">
    <source>
        <dbReference type="EMBL" id="SHI74706.1"/>
    </source>
</evidence>
<dbReference type="AlphaFoldDB" id="A0A1M6DN98"/>
<dbReference type="Proteomes" id="UP000184442">
    <property type="component" value="Unassembled WGS sequence"/>
</dbReference>
<dbReference type="OrthoDB" id="2035856at2"/>
<keyword evidence="3" id="KW-0645">Protease</keyword>
<dbReference type="PANTHER" id="PTHR36435">
    <property type="entry name" value="SLR1288 PROTEIN"/>
    <property type="match status" value="1"/>
</dbReference>